<evidence type="ECO:0000256" key="1">
    <source>
        <dbReference type="SAM" id="MobiDB-lite"/>
    </source>
</evidence>
<evidence type="ECO:0000313" key="3">
    <source>
        <dbReference type="EMBL" id="PAV16949.1"/>
    </source>
</evidence>
<name>A0A286UBL8_9AGAM</name>
<feature type="region of interest" description="Disordered" evidence="1">
    <location>
        <begin position="1"/>
        <end position="49"/>
    </location>
</feature>
<dbReference type="Pfam" id="PF17667">
    <property type="entry name" value="Pkinase_fungal"/>
    <property type="match status" value="1"/>
</dbReference>
<feature type="region of interest" description="Disordered" evidence="1">
    <location>
        <begin position="834"/>
        <end position="868"/>
    </location>
</feature>
<feature type="compositionally biased region" description="Polar residues" evidence="1">
    <location>
        <begin position="664"/>
        <end position="675"/>
    </location>
</feature>
<feature type="compositionally biased region" description="Polar residues" evidence="1">
    <location>
        <begin position="1"/>
        <end position="16"/>
    </location>
</feature>
<dbReference type="PANTHER" id="PTHR38248">
    <property type="entry name" value="FUNK1 6"/>
    <property type="match status" value="1"/>
</dbReference>
<dbReference type="PANTHER" id="PTHR38248:SF2">
    <property type="entry name" value="FUNK1 11"/>
    <property type="match status" value="1"/>
</dbReference>
<dbReference type="OrthoDB" id="5584477at2759"/>
<feature type="region of interest" description="Disordered" evidence="1">
    <location>
        <begin position="589"/>
        <end position="644"/>
    </location>
</feature>
<dbReference type="InParanoid" id="A0A286UBL8"/>
<dbReference type="InterPro" id="IPR040976">
    <property type="entry name" value="Pkinase_fungal"/>
</dbReference>
<protein>
    <recommendedName>
        <fullName evidence="2">Fungal-type protein kinase domain-containing protein</fullName>
    </recommendedName>
</protein>
<feature type="compositionally biased region" description="Low complexity" evidence="1">
    <location>
        <begin position="17"/>
        <end position="38"/>
    </location>
</feature>
<evidence type="ECO:0000313" key="4">
    <source>
        <dbReference type="Proteomes" id="UP000217199"/>
    </source>
</evidence>
<dbReference type="Proteomes" id="UP000217199">
    <property type="component" value="Unassembled WGS sequence"/>
</dbReference>
<dbReference type="AlphaFoldDB" id="A0A286UBL8"/>
<reference evidence="3 4" key="1">
    <citation type="journal article" date="2017" name="Mol. Ecol.">
        <title>Comparative and population genomic landscape of Phellinus noxius: A hypervariable fungus causing root rot in trees.</title>
        <authorList>
            <person name="Chung C.L."/>
            <person name="Lee T.J."/>
            <person name="Akiba M."/>
            <person name="Lee H.H."/>
            <person name="Kuo T.H."/>
            <person name="Liu D."/>
            <person name="Ke H.M."/>
            <person name="Yokoi T."/>
            <person name="Roa M.B."/>
            <person name="Lu M.J."/>
            <person name="Chang Y.Y."/>
            <person name="Ann P.J."/>
            <person name="Tsai J.N."/>
            <person name="Chen C.Y."/>
            <person name="Tzean S.S."/>
            <person name="Ota Y."/>
            <person name="Hattori T."/>
            <person name="Sahashi N."/>
            <person name="Liou R.F."/>
            <person name="Kikuchi T."/>
            <person name="Tsai I.J."/>
        </authorList>
    </citation>
    <scope>NUCLEOTIDE SEQUENCE [LARGE SCALE GENOMIC DNA]</scope>
    <source>
        <strain evidence="3 4">FFPRI411160</strain>
    </source>
</reference>
<accession>A0A286UBL8</accession>
<dbReference type="InterPro" id="IPR011009">
    <property type="entry name" value="Kinase-like_dom_sf"/>
</dbReference>
<feature type="region of interest" description="Disordered" evidence="1">
    <location>
        <begin position="656"/>
        <end position="675"/>
    </location>
</feature>
<feature type="compositionally biased region" description="Polar residues" evidence="1">
    <location>
        <begin position="614"/>
        <end position="641"/>
    </location>
</feature>
<dbReference type="STRING" id="2282107.A0A286UBL8"/>
<sequence>MQDGPSSNSSPVSEKLSTVGNTTTSETTTSETTTSTERSNTDENSMRIGPLGVAYRRSEVIENLDNEVRMGNMDYFFNNILPPIRPEFDIEQIFKYCVKKKILTKGPKSKGYTWKAVPKNAKGLSNRVYVNPFMRIFRAVIKAAQETSSSKTTRIPFMPVDGREIKLSVSDEKPRPFVYIENPNVIFPGTIKERHWFSAGFGFHFKGKKIDEFDNMEKLHQRLIRTMNVDPCRRFTIGATVERTCIRLWIYNRSIIVASESFDFNLEPEIFIKLIISISFAKESDLGWDQTIKSYYEDNERIYDFEVSGKHFKTSESNIISEYHWDRIYNKGTRIFKAFDVDDKEYKYPLIIKDHWYMDFHDSEDRIQEMILENTNDPDEREIFKRSTFTVIASGRVQVDGRDDHTKDTILRGISPRRAYRIIFPDRYYGRKGKIIPIKKNKFWLEASGAPSPGSLKKVTRNENDILFHRYHHRIVYKEVSIPYTKLCNSKDMVLVLEHCVEALRVIHKAGWVHRDLSPKNLYLYIDPDSGEKRGIIGDFEFSKRAGSGEKGDYKIGTREFMALEVSRPEYYFRRDPPESHLDQVTKPISEKAAKSPILPMSNSTAEESGLSAVKTTPTPKNAESMGTRNNSTPAQASSGPMENDPVVSEIFSVPSDNVPIPDRNSSMTTESSSGLVGNSIPPVSKWTPTFWANYVHDLESIWWILIWTLLTYEKVGDGNNTPDSNLEIQRRSLAANKIFHLNQCHIERWCHFQNIAAFNGLAVIIPDFFKRLVEVAAIFREKLILTYIKEEGKLVFPIKLMDDGLLHRDILEAFRTSPIENFDVVHIYTKNKSATKSTTDSDETSESSKRTACEDSDEEKPRKRARY</sequence>
<comment type="caution">
    <text evidence="3">The sequence shown here is derived from an EMBL/GenBank/DDBJ whole genome shotgun (WGS) entry which is preliminary data.</text>
</comment>
<dbReference type="EMBL" id="NBII01000007">
    <property type="protein sequence ID" value="PAV16949.1"/>
    <property type="molecule type" value="Genomic_DNA"/>
</dbReference>
<keyword evidence="4" id="KW-1185">Reference proteome</keyword>
<feature type="domain" description="Fungal-type protein kinase" evidence="2">
    <location>
        <begin position="213"/>
        <end position="709"/>
    </location>
</feature>
<organism evidence="3 4">
    <name type="scientific">Pyrrhoderma noxium</name>
    <dbReference type="NCBI Taxonomy" id="2282107"/>
    <lineage>
        <taxon>Eukaryota</taxon>
        <taxon>Fungi</taxon>
        <taxon>Dikarya</taxon>
        <taxon>Basidiomycota</taxon>
        <taxon>Agaricomycotina</taxon>
        <taxon>Agaricomycetes</taxon>
        <taxon>Hymenochaetales</taxon>
        <taxon>Hymenochaetaceae</taxon>
        <taxon>Pyrrhoderma</taxon>
    </lineage>
</organism>
<gene>
    <name evidence="3" type="ORF">PNOK_0701300</name>
</gene>
<evidence type="ECO:0000259" key="2">
    <source>
        <dbReference type="Pfam" id="PF17667"/>
    </source>
</evidence>
<dbReference type="SUPFAM" id="SSF56112">
    <property type="entry name" value="Protein kinase-like (PK-like)"/>
    <property type="match status" value="1"/>
</dbReference>
<dbReference type="Gene3D" id="1.10.510.10">
    <property type="entry name" value="Transferase(Phosphotransferase) domain 1"/>
    <property type="match status" value="1"/>
</dbReference>
<proteinExistence type="predicted"/>